<dbReference type="GO" id="GO:1902749">
    <property type="term" value="P:regulation of cell cycle G2/M phase transition"/>
    <property type="evidence" value="ECO:0007669"/>
    <property type="project" value="TreeGrafter"/>
</dbReference>
<evidence type="ECO:0000256" key="1">
    <source>
        <dbReference type="ARBA" id="ARBA00022679"/>
    </source>
</evidence>
<dbReference type="PANTHER" id="PTHR43671:SF92">
    <property type="entry name" value="SERINE_THREONINE-PROTEIN KINASE NEK10"/>
    <property type="match status" value="1"/>
</dbReference>
<name>A0A813FBL6_POLGL</name>
<dbReference type="SUPFAM" id="SSF56112">
    <property type="entry name" value="Protein kinase-like (PK-like)"/>
    <property type="match status" value="1"/>
</dbReference>
<organism evidence="6 7">
    <name type="scientific">Polarella glacialis</name>
    <name type="common">Dinoflagellate</name>
    <dbReference type="NCBI Taxonomy" id="89957"/>
    <lineage>
        <taxon>Eukaryota</taxon>
        <taxon>Sar</taxon>
        <taxon>Alveolata</taxon>
        <taxon>Dinophyceae</taxon>
        <taxon>Suessiales</taxon>
        <taxon>Suessiaceae</taxon>
        <taxon>Polarella</taxon>
    </lineage>
</organism>
<comment type="caution">
    <text evidence="6">The sequence shown here is derived from an EMBL/GenBank/DDBJ whole genome shotgun (WGS) entry which is preliminary data.</text>
</comment>
<dbReference type="InterPro" id="IPR011009">
    <property type="entry name" value="Kinase-like_dom_sf"/>
</dbReference>
<evidence type="ECO:0000313" key="7">
    <source>
        <dbReference type="Proteomes" id="UP000654075"/>
    </source>
</evidence>
<keyword evidence="3" id="KW-0418">Kinase</keyword>
<dbReference type="PANTHER" id="PTHR43671">
    <property type="entry name" value="SERINE/THREONINE-PROTEIN KINASE NEK"/>
    <property type="match status" value="1"/>
</dbReference>
<evidence type="ECO:0000256" key="4">
    <source>
        <dbReference type="ARBA" id="ARBA00022840"/>
    </source>
</evidence>
<reference evidence="6" key="1">
    <citation type="submission" date="2021-02" db="EMBL/GenBank/DDBJ databases">
        <authorList>
            <person name="Dougan E. K."/>
            <person name="Rhodes N."/>
            <person name="Thang M."/>
            <person name="Chan C."/>
        </authorList>
    </citation>
    <scope>NUCLEOTIDE SEQUENCE</scope>
</reference>
<dbReference type="InterPro" id="IPR000719">
    <property type="entry name" value="Prot_kinase_dom"/>
</dbReference>
<dbReference type="Pfam" id="PF00069">
    <property type="entry name" value="Pkinase"/>
    <property type="match status" value="1"/>
</dbReference>
<evidence type="ECO:0000313" key="6">
    <source>
        <dbReference type="EMBL" id="CAE8607832.1"/>
    </source>
</evidence>
<dbReference type="AlphaFoldDB" id="A0A813FBL6"/>
<feature type="domain" description="Protein kinase" evidence="5">
    <location>
        <begin position="1"/>
        <end position="195"/>
    </location>
</feature>
<sequence length="434" mass="47668">MLYRIVMEFCSGVSLQSFTASAREKGFTKLPEEQTWQIFVQICLALRYLHGEKNIAHRDLTPNNVLVQWHTLHVKIADFGLALQKGAGAVVSMMKSMVGTILYSCPEIVQHKPYTNKTDVWALGCLLYKMATLRDPFTGTNPLSVARKIVECDYEHLDPAQHSAMLLGTCQKILIVDPEFRPDIQEVCQLITPALVRHLEFAQRTIASHQHAGNQASAAAQRSLETAAQPAVLRLGALSPLWDDDGPGLHSEPSISVSSVRAEPLVPSGQVVSPGSETSAQCFQLLEEPLREKLQVPRRSMRNIVDPVQKVLLVAHRLAFLGQLPAPEAEAPDERLLAVQRYHQWLFSLPNHAFIMKREISRLMQRSAEVVDCSGVGGEPPAPCSVGAALAAMSITYERLSQHIKMICAEHGYHSAPDGAHAPPSDGGGKSPRP</sequence>
<dbReference type="Proteomes" id="UP000654075">
    <property type="component" value="Unassembled WGS sequence"/>
</dbReference>
<dbReference type="Gene3D" id="1.10.510.10">
    <property type="entry name" value="Transferase(Phosphotransferase) domain 1"/>
    <property type="match status" value="1"/>
</dbReference>
<dbReference type="EMBL" id="CAJNNV010022133">
    <property type="protein sequence ID" value="CAE8607832.1"/>
    <property type="molecule type" value="Genomic_DNA"/>
</dbReference>
<dbReference type="PROSITE" id="PS50011">
    <property type="entry name" value="PROTEIN_KINASE_DOM"/>
    <property type="match status" value="1"/>
</dbReference>
<gene>
    <name evidence="6" type="ORF">PGLA1383_LOCUS25734</name>
</gene>
<proteinExistence type="predicted"/>
<dbReference type="InterPro" id="IPR050660">
    <property type="entry name" value="NEK_Ser/Thr_kinase"/>
</dbReference>
<keyword evidence="4" id="KW-0067">ATP-binding</keyword>
<evidence type="ECO:0000259" key="5">
    <source>
        <dbReference type="PROSITE" id="PS50011"/>
    </source>
</evidence>
<evidence type="ECO:0000256" key="2">
    <source>
        <dbReference type="ARBA" id="ARBA00022741"/>
    </source>
</evidence>
<dbReference type="GO" id="GO:0005524">
    <property type="term" value="F:ATP binding"/>
    <property type="evidence" value="ECO:0007669"/>
    <property type="project" value="UniProtKB-KW"/>
</dbReference>
<accession>A0A813FBL6</accession>
<keyword evidence="2" id="KW-0547">Nucleotide-binding</keyword>
<dbReference type="GO" id="GO:0004674">
    <property type="term" value="F:protein serine/threonine kinase activity"/>
    <property type="evidence" value="ECO:0007669"/>
    <property type="project" value="TreeGrafter"/>
</dbReference>
<protein>
    <recommendedName>
        <fullName evidence="5">Protein kinase domain-containing protein</fullName>
    </recommendedName>
</protein>
<dbReference type="OrthoDB" id="248923at2759"/>
<evidence type="ECO:0000256" key="3">
    <source>
        <dbReference type="ARBA" id="ARBA00022777"/>
    </source>
</evidence>
<keyword evidence="7" id="KW-1185">Reference proteome</keyword>
<keyword evidence="1" id="KW-0808">Transferase</keyword>